<dbReference type="PANTHER" id="PTHR24093:SF434">
    <property type="entry name" value="CALCIUM-TRANSPORTING ATPASE 13, PLASMA MEMBRANE-TYPE-RELATED"/>
    <property type="match status" value="1"/>
</dbReference>
<evidence type="ECO:0000256" key="8">
    <source>
        <dbReference type="ARBA" id="ARBA00022837"/>
    </source>
</evidence>
<dbReference type="SFLD" id="SFLDG00002">
    <property type="entry name" value="C1.7:_P-type_atpase_like"/>
    <property type="match status" value="1"/>
</dbReference>
<dbReference type="GO" id="GO:0005524">
    <property type="term" value="F:ATP binding"/>
    <property type="evidence" value="ECO:0007669"/>
    <property type="project" value="UniProtKB-KW"/>
</dbReference>
<evidence type="ECO:0000256" key="14">
    <source>
        <dbReference type="ARBA" id="ARBA00023065"/>
    </source>
</evidence>
<dbReference type="InterPro" id="IPR023298">
    <property type="entry name" value="ATPase_P-typ_TM_dom_sf"/>
</dbReference>
<keyword evidence="15 17" id="KW-0472">Membrane</keyword>
<sequence>MSDSESMHDPSSWLISKKKSKWRSAFFTVYCSRAFLSLLKPSLLKITETKSLSGSLSPVNTTADSDPNLDDFGVDQTALTQLVKNKNLYQLQELGGVEGVISHLKSDAVSGIPSVDAEDILKRIKAFGSNVYQKAPTRRFFHFVLDAFKDLTILILLGCAALSLCVGIKEHGFRQGWIDGGSILLAVILAISVSATGPYLQSRHLVHKNIQIEAVRGGKKQKISLSEAVVGDVIFLNCGDQVPADGLLVEGYSLQVDQSSMSGQSDDIVEISHDQNPFLFSGTKITHGYARMIVISVGMNTKRGEMTNQISQDTSEKTLLQARLEKLTSLIGKVGLVVAFAVLVVLLVRYFTGHTEDENGDKEFNSSSIEVDDMISAVTGIIMAAVSIVVVAIPEGLPLALTLTVAYSMKKMMADKATVLRLSAAENMAFTTTICTDKTGTLTMNQMKVTKFWIGENSLEQEAYSSKISHSVLNLIREGVALNTSGSVYKRSLDSEIEISGSPTEKAILWWAVYGSQMDVEKVTKSCSVLQFEAFNSQNKRSGVLIKRKEDSTIHVHWKGAAEIILGMCSSYYEPSGVVKQMDDNEKGKFQQIIQGMAASRLRCIAFAHKEIPADQYRLDLKQKIMLQEDGFTLLGLIGLKDPCRPGVWKAVKDCQNAGVNIKMITGDNVFTAQAIATECGILKPGQDIFSGAVIEGAVFQSYSDEDKLLNVDNICVMARSSALDKLTMVQCLKKKRHVVAVTGDGASDAPALKEADIGLSLGIKGTQVAKESSDIIISDDNFDSVVNVLACGRCVYHNTQKLIQFQLTANFTGLVINFAAAASSRAVPFTVVRSIWLNLIMDTLLALALSKDKPTKELMEKPPVGRTNPLITNIMWRNLSAHALYQTTVLLVLQFKGKAIFGVDDKVLGTLVFNTYLLCQVFNEFNARKLEKKDIFRGLQTDKLFMGVITVAIVLQVVTLELLSKYLDTGRLNCGQWGLCLGIAAMSWPIGWVVKCIPVPQKPILRYLLELKLESKQE</sequence>
<comment type="caution">
    <text evidence="19">The sequence shown here is derived from an EMBL/GenBank/DDBJ whole genome shotgun (WGS) entry which is preliminary data.</text>
</comment>
<dbReference type="Proteomes" id="UP000238479">
    <property type="component" value="Chromosome 5"/>
</dbReference>
<keyword evidence="5 17" id="KW-0812">Transmembrane</keyword>
<dbReference type="GO" id="GO:0005388">
    <property type="term" value="F:P-type calcium transporter activity"/>
    <property type="evidence" value="ECO:0007669"/>
    <property type="project" value="UniProtKB-EC"/>
</dbReference>
<evidence type="ECO:0000256" key="1">
    <source>
        <dbReference type="ARBA" id="ARBA00004141"/>
    </source>
</evidence>
<comment type="caution">
    <text evidence="17">Lacks conserved residue(s) required for the propagation of feature annotation.</text>
</comment>
<dbReference type="GO" id="GO:0005886">
    <property type="term" value="C:plasma membrane"/>
    <property type="evidence" value="ECO:0007669"/>
    <property type="project" value="TreeGrafter"/>
</dbReference>
<evidence type="ECO:0000256" key="3">
    <source>
        <dbReference type="ARBA" id="ARBA00022448"/>
    </source>
</evidence>
<feature type="transmembrane region" description="Helical" evidence="17">
    <location>
        <begin position="181"/>
        <end position="200"/>
    </location>
</feature>
<evidence type="ECO:0000256" key="15">
    <source>
        <dbReference type="ARBA" id="ARBA00023136"/>
    </source>
</evidence>
<gene>
    <name evidence="19" type="ORF">RchiOBHm_Chr5g0038931</name>
</gene>
<dbReference type="SUPFAM" id="SSF81653">
    <property type="entry name" value="Calcium ATPase, transduction domain A"/>
    <property type="match status" value="1"/>
</dbReference>
<feature type="transmembrane region" description="Helical" evidence="17">
    <location>
        <begin position="330"/>
        <end position="351"/>
    </location>
</feature>
<evidence type="ECO:0000313" key="20">
    <source>
        <dbReference type="Proteomes" id="UP000238479"/>
    </source>
</evidence>
<feature type="transmembrane region" description="Helical" evidence="17">
    <location>
        <begin position="374"/>
        <end position="407"/>
    </location>
</feature>
<dbReference type="SUPFAM" id="SSF56784">
    <property type="entry name" value="HAD-like"/>
    <property type="match status" value="1"/>
</dbReference>
<dbReference type="PROSITE" id="PS00154">
    <property type="entry name" value="ATPASE_E1_E2"/>
    <property type="match status" value="1"/>
</dbReference>
<dbReference type="PRINTS" id="PR00120">
    <property type="entry name" value="HATPASE"/>
</dbReference>
<keyword evidence="20" id="KW-1185">Reference proteome</keyword>
<evidence type="ECO:0000256" key="13">
    <source>
        <dbReference type="ARBA" id="ARBA00022989"/>
    </source>
</evidence>
<protein>
    <recommendedName>
        <fullName evidence="17">Calcium-transporting ATPase</fullName>
        <ecNumber evidence="17">7.2.2.10</ecNumber>
    </recommendedName>
</protein>
<dbReference type="Gramene" id="PRQ31752">
    <property type="protein sequence ID" value="PRQ31752"/>
    <property type="gene ID" value="RchiOBHm_Chr5g0038931"/>
</dbReference>
<dbReference type="GO" id="GO:0005516">
    <property type="term" value="F:calmodulin binding"/>
    <property type="evidence" value="ECO:0007669"/>
    <property type="project" value="UniProtKB-KW"/>
</dbReference>
<dbReference type="InterPro" id="IPR018303">
    <property type="entry name" value="ATPase_P-typ_P_site"/>
</dbReference>
<evidence type="ECO:0000256" key="9">
    <source>
        <dbReference type="ARBA" id="ARBA00022840"/>
    </source>
</evidence>
<dbReference type="Gene3D" id="3.40.1110.10">
    <property type="entry name" value="Calcium-transporting ATPase, cytoplasmic domain N"/>
    <property type="match status" value="1"/>
</dbReference>
<dbReference type="Gene3D" id="2.70.150.10">
    <property type="entry name" value="Calcium-transporting ATPase, cytoplasmic transduction domain A"/>
    <property type="match status" value="1"/>
</dbReference>
<evidence type="ECO:0000256" key="11">
    <source>
        <dbReference type="ARBA" id="ARBA00022860"/>
    </source>
</evidence>
<accession>A0A2P6QC61</accession>
<dbReference type="NCBIfam" id="TIGR01517">
    <property type="entry name" value="ATPase-IIB_Ca"/>
    <property type="match status" value="1"/>
</dbReference>
<comment type="catalytic activity">
    <reaction evidence="16 17">
        <text>Ca(2+)(in) + ATP + H2O = Ca(2+)(out) + ADP + phosphate + H(+)</text>
        <dbReference type="Rhea" id="RHEA:18105"/>
        <dbReference type="ChEBI" id="CHEBI:15377"/>
        <dbReference type="ChEBI" id="CHEBI:15378"/>
        <dbReference type="ChEBI" id="CHEBI:29108"/>
        <dbReference type="ChEBI" id="CHEBI:30616"/>
        <dbReference type="ChEBI" id="CHEBI:43474"/>
        <dbReference type="ChEBI" id="CHEBI:456216"/>
        <dbReference type="EC" id="7.2.2.10"/>
    </reaction>
</comment>
<organism evidence="19 20">
    <name type="scientific">Rosa chinensis</name>
    <name type="common">China rose</name>
    <dbReference type="NCBI Taxonomy" id="74649"/>
    <lineage>
        <taxon>Eukaryota</taxon>
        <taxon>Viridiplantae</taxon>
        <taxon>Streptophyta</taxon>
        <taxon>Embryophyta</taxon>
        <taxon>Tracheophyta</taxon>
        <taxon>Spermatophyta</taxon>
        <taxon>Magnoliopsida</taxon>
        <taxon>eudicotyledons</taxon>
        <taxon>Gunneridae</taxon>
        <taxon>Pentapetalae</taxon>
        <taxon>rosids</taxon>
        <taxon>fabids</taxon>
        <taxon>Rosales</taxon>
        <taxon>Rosaceae</taxon>
        <taxon>Rosoideae</taxon>
        <taxon>Rosoideae incertae sedis</taxon>
        <taxon>Rosa</taxon>
    </lineage>
</organism>
<dbReference type="InterPro" id="IPR044492">
    <property type="entry name" value="P_typ_ATPase_HD_dom"/>
</dbReference>
<dbReference type="SMART" id="SM00831">
    <property type="entry name" value="Cation_ATPase_N"/>
    <property type="match status" value="1"/>
</dbReference>
<dbReference type="InterPro" id="IPR006408">
    <property type="entry name" value="P-type_ATPase_IIB"/>
</dbReference>
<evidence type="ECO:0000256" key="10">
    <source>
        <dbReference type="ARBA" id="ARBA00022842"/>
    </source>
</evidence>
<dbReference type="Pfam" id="PF13246">
    <property type="entry name" value="Cation_ATPase"/>
    <property type="match status" value="1"/>
</dbReference>
<dbReference type="Gene3D" id="1.20.1110.10">
    <property type="entry name" value="Calcium-transporting ATPase, transmembrane domain"/>
    <property type="match status" value="1"/>
</dbReference>
<evidence type="ECO:0000259" key="18">
    <source>
        <dbReference type="SMART" id="SM00831"/>
    </source>
</evidence>
<keyword evidence="7 17" id="KW-0547">Nucleotide-binding</keyword>
<evidence type="ECO:0000256" key="7">
    <source>
        <dbReference type="ARBA" id="ARBA00022741"/>
    </source>
</evidence>
<dbReference type="InterPro" id="IPR001757">
    <property type="entry name" value="P_typ_ATPase"/>
</dbReference>
<dbReference type="GO" id="GO:0046872">
    <property type="term" value="F:metal ion binding"/>
    <property type="evidence" value="ECO:0007669"/>
    <property type="project" value="UniProtKB-KW"/>
</dbReference>
<dbReference type="Gene3D" id="3.40.50.1000">
    <property type="entry name" value="HAD superfamily/HAD-like"/>
    <property type="match status" value="1"/>
</dbReference>
<dbReference type="GO" id="GO:0016887">
    <property type="term" value="F:ATP hydrolysis activity"/>
    <property type="evidence" value="ECO:0007669"/>
    <property type="project" value="InterPro"/>
</dbReference>
<keyword evidence="19" id="KW-0378">Hydrolase</keyword>
<evidence type="ECO:0000256" key="16">
    <source>
        <dbReference type="ARBA" id="ARBA00048694"/>
    </source>
</evidence>
<feature type="transmembrane region" description="Helical" evidence="17">
    <location>
        <begin position="976"/>
        <end position="995"/>
    </location>
</feature>
<feature type="transmembrane region" description="Helical" evidence="17">
    <location>
        <begin position="151"/>
        <end position="169"/>
    </location>
</feature>
<dbReference type="Pfam" id="PF00690">
    <property type="entry name" value="Cation_ATPase_N"/>
    <property type="match status" value="1"/>
</dbReference>
<keyword evidence="9 17" id="KW-0067">ATP-binding</keyword>
<dbReference type="SUPFAM" id="SSF81660">
    <property type="entry name" value="Metal cation-transporting ATPase, ATP-binding domain N"/>
    <property type="match status" value="1"/>
</dbReference>
<keyword evidence="12" id="KW-1278">Translocase</keyword>
<dbReference type="SFLD" id="SFLDF00027">
    <property type="entry name" value="p-type_atpase"/>
    <property type="match status" value="1"/>
</dbReference>
<comment type="similarity">
    <text evidence="2 17">Belongs to the cation transport ATPase (P-type) (TC 3.A.3) family. Type IIB subfamily.</text>
</comment>
<evidence type="ECO:0000313" key="19">
    <source>
        <dbReference type="EMBL" id="PRQ31752.1"/>
    </source>
</evidence>
<evidence type="ECO:0000256" key="6">
    <source>
        <dbReference type="ARBA" id="ARBA00022723"/>
    </source>
</evidence>
<dbReference type="AlphaFoldDB" id="A0A2P6QC61"/>
<dbReference type="STRING" id="74649.A0A2P6QC61"/>
<dbReference type="InterPro" id="IPR006068">
    <property type="entry name" value="ATPase_P-typ_cation-transptr_C"/>
</dbReference>
<keyword evidence="4 17" id="KW-0109">Calcium transport</keyword>
<dbReference type="PRINTS" id="PR00119">
    <property type="entry name" value="CATATPASE"/>
</dbReference>
<dbReference type="FunFam" id="3.40.1110.10:FF:000013">
    <property type="entry name" value="Calcium-transporting ATPase"/>
    <property type="match status" value="1"/>
</dbReference>
<feature type="transmembrane region" description="Helical" evidence="17">
    <location>
        <begin position="945"/>
        <end position="964"/>
    </location>
</feature>
<dbReference type="NCBIfam" id="TIGR01494">
    <property type="entry name" value="ATPase_P-type"/>
    <property type="match status" value="2"/>
</dbReference>
<evidence type="ECO:0000256" key="5">
    <source>
        <dbReference type="ARBA" id="ARBA00022692"/>
    </source>
</evidence>
<name>A0A2P6QC61_ROSCH</name>
<dbReference type="FunFam" id="1.20.1110.10:FF:000039">
    <property type="entry name" value="Calcium-transporting ATPase"/>
    <property type="match status" value="1"/>
</dbReference>
<keyword evidence="3 17" id="KW-0813">Transport</keyword>
<dbReference type="EMBL" id="PDCK01000043">
    <property type="protein sequence ID" value="PRQ31752.1"/>
    <property type="molecule type" value="Genomic_DNA"/>
</dbReference>
<dbReference type="InterPro" id="IPR023214">
    <property type="entry name" value="HAD_sf"/>
</dbReference>
<keyword evidence="6" id="KW-0479">Metal-binding</keyword>
<dbReference type="SUPFAM" id="SSF81665">
    <property type="entry name" value="Calcium ATPase, transmembrane domain M"/>
    <property type="match status" value="1"/>
</dbReference>
<feature type="domain" description="Cation-transporting P-type ATPase N-terminal" evidence="18">
    <location>
        <begin position="87"/>
        <end position="168"/>
    </location>
</feature>
<comment type="subcellular location">
    <subcellularLocation>
        <location evidence="1 17">Membrane</location>
        <topology evidence="1 17">Multi-pass membrane protein</topology>
    </subcellularLocation>
</comment>
<keyword evidence="13 17" id="KW-1133">Transmembrane helix</keyword>
<evidence type="ECO:0000256" key="12">
    <source>
        <dbReference type="ARBA" id="ARBA00022967"/>
    </source>
</evidence>
<dbReference type="OrthoDB" id="3352408at2759"/>
<reference evidence="19 20" key="1">
    <citation type="journal article" date="2018" name="Nat. Genet.">
        <title>The Rosa genome provides new insights in the design of modern roses.</title>
        <authorList>
            <person name="Bendahmane M."/>
        </authorList>
    </citation>
    <scope>NUCLEOTIDE SEQUENCE [LARGE SCALE GENOMIC DNA]</scope>
    <source>
        <strain evidence="20">cv. Old Blush</strain>
    </source>
</reference>
<dbReference type="InterPro" id="IPR059000">
    <property type="entry name" value="ATPase_P-type_domA"/>
</dbReference>
<evidence type="ECO:0000256" key="17">
    <source>
        <dbReference type="RuleBase" id="RU361146"/>
    </source>
</evidence>
<comment type="function">
    <text evidence="17">Catalyzes the hydrolysis of ATP coupled with the transport of calcium.</text>
</comment>
<dbReference type="Pfam" id="PF00122">
    <property type="entry name" value="E1-E2_ATPase"/>
    <property type="match status" value="1"/>
</dbReference>
<keyword evidence="8 17" id="KW-0106">Calcium</keyword>
<dbReference type="Pfam" id="PF00689">
    <property type="entry name" value="Cation_ATPase_C"/>
    <property type="match status" value="1"/>
</dbReference>
<evidence type="ECO:0000256" key="2">
    <source>
        <dbReference type="ARBA" id="ARBA00006124"/>
    </source>
</evidence>
<dbReference type="InterPro" id="IPR004014">
    <property type="entry name" value="ATPase_P-typ_cation-transptr_N"/>
</dbReference>
<dbReference type="InterPro" id="IPR008250">
    <property type="entry name" value="ATPase_P-typ_transduc_dom_A_sf"/>
</dbReference>
<dbReference type="InterPro" id="IPR036412">
    <property type="entry name" value="HAD-like_sf"/>
</dbReference>
<keyword evidence="11" id="KW-0112">Calmodulin-binding</keyword>
<dbReference type="SFLD" id="SFLDS00003">
    <property type="entry name" value="Haloacid_Dehalogenase"/>
    <property type="match status" value="1"/>
</dbReference>
<keyword evidence="14 17" id="KW-0406">Ion transport</keyword>
<dbReference type="InterPro" id="IPR023299">
    <property type="entry name" value="ATPase_P-typ_cyto_dom_N"/>
</dbReference>
<keyword evidence="10" id="KW-0460">Magnesium</keyword>
<proteinExistence type="inferred from homology"/>
<evidence type="ECO:0000256" key="4">
    <source>
        <dbReference type="ARBA" id="ARBA00022568"/>
    </source>
</evidence>
<dbReference type="PANTHER" id="PTHR24093">
    <property type="entry name" value="CATION TRANSPORTING ATPASE"/>
    <property type="match status" value="1"/>
</dbReference>
<dbReference type="EC" id="7.2.2.10" evidence="17"/>